<feature type="domain" description="Helix-turn-helix" evidence="1">
    <location>
        <begin position="49"/>
        <end position="96"/>
    </location>
</feature>
<name>A0ABT8HLE0_MYCAO</name>
<evidence type="ECO:0000313" key="2">
    <source>
        <dbReference type="EMBL" id="MDN4521569.1"/>
    </source>
</evidence>
<keyword evidence="3" id="KW-1185">Reference proteome</keyword>
<dbReference type="Pfam" id="PF12728">
    <property type="entry name" value="HTH_17"/>
    <property type="match status" value="1"/>
</dbReference>
<sequence>MTDSADQLAIAIRQIVKESVDAALRAQVQPRISPSEPTKSIDDSTGRLLYSFKEIQSKLNIGRSTLYQLLDDGQLPSVRIGRRRLVTAAAVTEYVKGLA</sequence>
<organism evidence="2 3">
    <name type="scientific">Mycolicibacterium austroafricanum</name>
    <name type="common">Mycobacterium austroafricanum</name>
    <dbReference type="NCBI Taxonomy" id="39687"/>
    <lineage>
        <taxon>Bacteria</taxon>
        <taxon>Bacillati</taxon>
        <taxon>Actinomycetota</taxon>
        <taxon>Actinomycetes</taxon>
        <taxon>Mycobacteriales</taxon>
        <taxon>Mycobacteriaceae</taxon>
        <taxon>Mycolicibacterium</taxon>
    </lineage>
</organism>
<accession>A0ABT8HLE0</accession>
<dbReference type="RefSeq" id="WP_208676498.1">
    <property type="nucleotide sequence ID" value="NZ_CP070380.1"/>
</dbReference>
<comment type="caution">
    <text evidence="2">The sequence shown here is derived from an EMBL/GenBank/DDBJ whole genome shotgun (WGS) entry which is preliminary data.</text>
</comment>
<dbReference type="NCBIfam" id="TIGR01764">
    <property type="entry name" value="excise"/>
    <property type="match status" value="1"/>
</dbReference>
<protein>
    <submittedName>
        <fullName evidence="2">Excisionase family DNA-binding protein</fullName>
    </submittedName>
</protein>
<proteinExistence type="predicted"/>
<dbReference type="GO" id="GO:0003677">
    <property type="term" value="F:DNA binding"/>
    <property type="evidence" value="ECO:0007669"/>
    <property type="project" value="UniProtKB-KW"/>
</dbReference>
<dbReference type="Proteomes" id="UP001172687">
    <property type="component" value="Unassembled WGS sequence"/>
</dbReference>
<dbReference type="EMBL" id="JAUHTC010000092">
    <property type="protein sequence ID" value="MDN4521569.1"/>
    <property type="molecule type" value="Genomic_DNA"/>
</dbReference>
<gene>
    <name evidence="2" type="ORF">QYF68_27670</name>
</gene>
<evidence type="ECO:0000259" key="1">
    <source>
        <dbReference type="Pfam" id="PF12728"/>
    </source>
</evidence>
<keyword evidence="2" id="KW-0238">DNA-binding</keyword>
<dbReference type="InterPro" id="IPR041657">
    <property type="entry name" value="HTH_17"/>
</dbReference>
<dbReference type="InterPro" id="IPR010093">
    <property type="entry name" value="SinI_DNA-bd"/>
</dbReference>
<evidence type="ECO:0000313" key="3">
    <source>
        <dbReference type="Proteomes" id="UP001172687"/>
    </source>
</evidence>
<reference evidence="2" key="1">
    <citation type="submission" date="2023-07" db="EMBL/GenBank/DDBJ databases">
        <title>Degradation of tert-butanol by M. austroafricanum TBA100.</title>
        <authorList>
            <person name="Helbich S."/>
            <person name="Vainshtein Y."/>
        </authorList>
    </citation>
    <scope>NUCLEOTIDE SEQUENCE</scope>
    <source>
        <strain evidence="2">TBA100</strain>
    </source>
</reference>